<dbReference type="GO" id="GO:0031932">
    <property type="term" value="C:TORC2 complex"/>
    <property type="evidence" value="ECO:0007669"/>
    <property type="project" value="InterPro"/>
</dbReference>
<evidence type="ECO:0000256" key="1">
    <source>
        <dbReference type="ARBA" id="ARBA00008878"/>
    </source>
</evidence>
<dbReference type="Pfam" id="PF14666">
    <property type="entry name" value="RICTOR_M"/>
    <property type="match status" value="1"/>
</dbReference>
<dbReference type="InterPro" id="IPR028268">
    <property type="entry name" value="Pianissimo_fam"/>
</dbReference>
<name>U4L879_PYROM</name>
<evidence type="ECO:0000259" key="6">
    <source>
        <dbReference type="SMART" id="SM01310"/>
    </source>
</evidence>
<dbReference type="Pfam" id="PF14664">
    <property type="entry name" value="RICTOR_N"/>
    <property type="match status" value="1"/>
</dbReference>
<dbReference type="OMA" id="EIRIHAT"/>
<feature type="region of interest" description="Disordered" evidence="3">
    <location>
        <begin position="1"/>
        <end position="68"/>
    </location>
</feature>
<comment type="similarity">
    <text evidence="1">Belongs to the RICTOR family.</text>
</comment>
<feature type="domain" description="Rapamycin-insensitive companion of mTOR" evidence="6">
    <location>
        <begin position="1069"/>
        <end position="1141"/>
    </location>
</feature>
<dbReference type="InterPro" id="IPR029453">
    <property type="entry name" value="Rictor_IV"/>
</dbReference>
<organism evidence="7 8">
    <name type="scientific">Pyronema omphalodes (strain CBS 100304)</name>
    <name type="common">Pyronema confluens</name>
    <dbReference type="NCBI Taxonomy" id="1076935"/>
    <lineage>
        <taxon>Eukaryota</taxon>
        <taxon>Fungi</taxon>
        <taxon>Dikarya</taxon>
        <taxon>Ascomycota</taxon>
        <taxon>Pezizomycotina</taxon>
        <taxon>Pezizomycetes</taxon>
        <taxon>Pezizales</taxon>
        <taxon>Pyronemataceae</taxon>
        <taxon>Pyronema</taxon>
    </lineage>
</organism>
<keyword evidence="2" id="KW-0175">Coiled coil</keyword>
<gene>
    <name evidence="7" type="ORF">PCON_09105</name>
</gene>
<dbReference type="InterPro" id="IPR028267">
    <property type="entry name" value="Pianissimo_N"/>
</dbReference>
<dbReference type="SMART" id="SM01310">
    <property type="entry name" value="RICTOR_V"/>
    <property type="match status" value="1"/>
</dbReference>
<dbReference type="Pfam" id="PF14668">
    <property type="entry name" value="RICTOR_V"/>
    <property type="match status" value="1"/>
</dbReference>
<dbReference type="SUPFAM" id="SSF48371">
    <property type="entry name" value="ARM repeat"/>
    <property type="match status" value="1"/>
</dbReference>
<dbReference type="InterPro" id="IPR029451">
    <property type="entry name" value="RICTOR_M"/>
</dbReference>
<sequence>MPNASTTSPKAYPASARVRGGSGSSAHLVAPRNNGTSNISLATTATGGAVMGSSNTSNGPGGFSSSMRTTSTAAMTSSTDLTTATMTQVSSEALVEELQDQLNKAQKYQEGAENYLQVFEKDPKRAKEAKKARIEAEKEYNERTREITLLQNQIDALKTQRGTPVKPRSIETFQNRPIPFIANGARAIGGSGTETPDSESPTVSLTDVLRDMEEPSQRNEFYIEKANQLVVLLKKHPNLKYELNWDTFGHRLHSMLLHECKEVVAAGYRVTRSALTDVHSLRMVRKLNVDQVVILSLVSKSIVEREQALKFVRAFLEIPNGVSELSRSVVRSIVSCAEQVDDRLRGIAMETLAEILVLDPALVVSAGGVRVLTQVLGDGPWEIADSISLAFLYLLDMPATRNYVRAGHDLEIVFSAFTDAYAAAPKNHSDEERLRSAAKVISSMLKSWPGLLCLSMFDLRALRSLVDSLRIPSSGVRDVILELFFDIFRIKPPSWSATFLAGRRLTTYGRVANLTASEGSSKPSNPDGQTQSNLVDHFTSLLLATFFDAGLLEVLIFVVEDNSDPTVVRKTTLLLGEILKLASRLLPSNYSARMQLLPNLFSSAAKFGLDGRFTASAAVYQIDTLNRTLHRSLVPSTQTRSALEDEKRGQRQIELKMKLNMTIDDRHFSNLIVDTGVLNTKSYMKWNWDILIEIIQGPLLNPKRLEEAIKVTKFMKRLLSFYRPFKFRFCEAKNTKPNQRYVKAGCALFHTLLQTPQGVAFLGEHKILRQIAECLAQLDKMSGIISQEPLFSQQRLKDTLSRGYFAMLGTLSSDPKGLAMMERWRMFNMFYHISDLRDRPDILELFVSTMDFSLEGHPRIILSKALTSGPKAVRLYATNHLRTLTTPPDPEKPVSPRTNETAEWAIRLLITQLYDPDVEVCETAVKILEEACNTTHSLEYVVKCRPALDHLGEIGAPLLLRFLSTSVGYHYLHELDYIHREMDDWFHGRNESYVLTVEASLARAFADDEPPLPSRNFDPSPIGSVPPHFYRELARTSEGCKLLREKGHFQEFAAYIQAHWSESEDPEIVTKVKGCLWAVGNIGSMPFGAPFLDEAEIVGDIIKIAERSQVLTLKGTAFFALGLVAKTMQGLEILLEHGWDGTTGSMGETLGFCVPVDLWRLLSVQPWDHTADETSETNRPSALSRVFGEDPVDSDILAAIANLSNHIRESQATKDLLKYKSLHPTHFLSVTLYRKVMLLLESYRYRLSVRRFIIDLFDKSVIENLVKEGAAELGVEGEPQSPEEVMVGVRSP</sequence>
<dbReference type="Gene3D" id="1.10.287.160">
    <property type="entry name" value="HR1 repeat"/>
    <property type="match status" value="1"/>
</dbReference>
<evidence type="ECO:0000313" key="7">
    <source>
        <dbReference type="EMBL" id="CCX09512.1"/>
    </source>
</evidence>
<feature type="region of interest" description="Disordered" evidence="3">
    <location>
        <begin position="1272"/>
        <end position="1292"/>
    </location>
</feature>
<proteinExistence type="inferred from homology"/>
<feature type="compositionally biased region" description="Polar residues" evidence="3">
    <location>
        <begin position="33"/>
        <end position="58"/>
    </location>
</feature>
<feature type="domain" description="Rapamycin-insensitive companion of mTOR N-terminal" evidence="5">
    <location>
        <begin position="223"/>
        <end position="587"/>
    </location>
</feature>
<protein>
    <submittedName>
        <fullName evidence="7">Similar to Protein ste16 acc. no. Q09743</fullName>
    </submittedName>
</protein>
<feature type="domain" description="Rapamycin-insensitive companion of mTOR middle" evidence="4">
    <location>
        <begin position="663"/>
        <end position="887"/>
    </location>
</feature>
<dbReference type="PANTHER" id="PTHR13298:SF11">
    <property type="entry name" value="RAPAMYCIN-INSENSITIVE COMPANION OF MTOR"/>
    <property type="match status" value="1"/>
</dbReference>
<dbReference type="InterPro" id="IPR029452">
    <property type="entry name" value="RICTOR_V"/>
</dbReference>
<accession>U4L879</accession>
<evidence type="ECO:0000256" key="2">
    <source>
        <dbReference type="SAM" id="Coils"/>
    </source>
</evidence>
<dbReference type="eggNOG" id="KOG3694">
    <property type="taxonomic scope" value="Eukaryota"/>
</dbReference>
<dbReference type="SMART" id="SM01303">
    <property type="entry name" value="RasGEF_N_2"/>
    <property type="match status" value="1"/>
</dbReference>
<dbReference type="STRING" id="1076935.U4L879"/>
<dbReference type="Proteomes" id="UP000018144">
    <property type="component" value="Unassembled WGS sequence"/>
</dbReference>
<reference evidence="7 8" key="1">
    <citation type="journal article" date="2013" name="PLoS Genet.">
        <title>The genome and development-dependent transcriptomes of Pyronema confluens: a window into fungal evolution.</title>
        <authorList>
            <person name="Traeger S."/>
            <person name="Altegoer F."/>
            <person name="Freitag M."/>
            <person name="Gabaldon T."/>
            <person name="Kempken F."/>
            <person name="Kumar A."/>
            <person name="Marcet-Houben M."/>
            <person name="Poggeler S."/>
            <person name="Stajich J.E."/>
            <person name="Nowrousian M."/>
        </authorList>
    </citation>
    <scope>NUCLEOTIDE SEQUENCE [LARGE SCALE GENOMIC DNA]</scope>
    <source>
        <strain evidence="8">CBS 100304</strain>
        <tissue evidence="7">Vegetative mycelium</tissue>
    </source>
</reference>
<dbReference type="SMART" id="SM01307">
    <property type="entry name" value="RICTOR_M"/>
    <property type="match status" value="1"/>
</dbReference>
<dbReference type="InterPro" id="IPR011989">
    <property type="entry name" value="ARM-like"/>
</dbReference>
<dbReference type="PANTHER" id="PTHR13298">
    <property type="entry name" value="CYTOSOLIC REGULATOR PIANISSIMO"/>
    <property type="match status" value="1"/>
</dbReference>
<dbReference type="SMART" id="SM01308">
    <property type="entry name" value="RICTOR_N"/>
    <property type="match status" value="1"/>
</dbReference>
<dbReference type="GO" id="GO:0038203">
    <property type="term" value="P:TORC2 signaling"/>
    <property type="evidence" value="ECO:0007669"/>
    <property type="project" value="TreeGrafter"/>
</dbReference>
<dbReference type="InterPro" id="IPR036274">
    <property type="entry name" value="HR1_rpt_sf"/>
</dbReference>
<keyword evidence="8" id="KW-1185">Reference proteome</keyword>
<evidence type="ECO:0000313" key="8">
    <source>
        <dbReference type="Proteomes" id="UP000018144"/>
    </source>
</evidence>
<evidence type="ECO:0000259" key="4">
    <source>
        <dbReference type="SMART" id="SM01307"/>
    </source>
</evidence>
<dbReference type="Pfam" id="PF14663">
    <property type="entry name" value="RasGEF_N_2"/>
    <property type="match status" value="1"/>
</dbReference>
<dbReference type="Gene3D" id="1.25.10.10">
    <property type="entry name" value="Leucine-rich Repeat Variant"/>
    <property type="match status" value="1"/>
</dbReference>
<dbReference type="SUPFAM" id="SSF46585">
    <property type="entry name" value="HR1 repeat"/>
    <property type="match status" value="1"/>
</dbReference>
<dbReference type="OrthoDB" id="271111at2759"/>
<feature type="coiled-coil region" evidence="2">
    <location>
        <begin position="95"/>
        <end position="160"/>
    </location>
</feature>
<evidence type="ECO:0000259" key="5">
    <source>
        <dbReference type="SMART" id="SM01308"/>
    </source>
</evidence>
<dbReference type="InterPro" id="IPR016024">
    <property type="entry name" value="ARM-type_fold"/>
</dbReference>
<evidence type="ECO:0000256" key="3">
    <source>
        <dbReference type="SAM" id="MobiDB-lite"/>
    </source>
</evidence>
<dbReference type="EMBL" id="HF935468">
    <property type="protein sequence ID" value="CCX09512.1"/>
    <property type="molecule type" value="Genomic_DNA"/>
</dbReference>